<gene>
    <name evidence="5" type="ORF">KCX74_07045</name>
</gene>
<evidence type="ECO:0000259" key="4">
    <source>
        <dbReference type="Pfam" id="PF25888"/>
    </source>
</evidence>
<evidence type="ECO:0000256" key="2">
    <source>
        <dbReference type="SAM" id="Coils"/>
    </source>
</evidence>
<evidence type="ECO:0000313" key="6">
    <source>
        <dbReference type="Proteomes" id="UP000675284"/>
    </source>
</evidence>
<keyword evidence="6" id="KW-1185">Reference proteome</keyword>
<organism evidence="5 6">
    <name type="scientific">Virgibacillus salarius</name>
    <dbReference type="NCBI Taxonomy" id="447199"/>
    <lineage>
        <taxon>Bacteria</taxon>
        <taxon>Bacillati</taxon>
        <taxon>Bacillota</taxon>
        <taxon>Bacilli</taxon>
        <taxon>Bacillales</taxon>
        <taxon>Bacillaceae</taxon>
        <taxon>Virgibacillus</taxon>
    </lineage>
</organism>
<dbReference type="Proteomes" id="UP000675284">
    <property type="component" value="Unassembled WGS sequence"/>
</dbReference>
<feature type="coiled-coil region" evidence="2">
    <location>
        <begin position="411"/>
        <end position="440"/>
    </location>
</feature>
<dbReference type="AlphaFoldDB" id="A0A941I9Q5"/>
<name>A0A941I9Q5_9BACI</name>
<accession>A0A941I9Q5</accession>
<keyword evidence="2" id="KW-0175">Coiled coil</keyword>
<comment type="similarity">
    <text evidence="1">Belongs to the DnaB/DnaD family.</text>
</comment>
<evidence type="ECO:0000256" key="1">
    <source>
        <dbReference type="ARBA" id="ARBA00093462"/>
    </source>
</evidence>
<feature type="domain" description="DnaB/C C-terminal" evidence="3">
    <location>
        <begin position="310"/>
        <end position="375"/>
    </location>
</feature>
<dbReference type="Pfam" id="PF25888">
    <property type="entry name" value="WHD_DnaB"/>
    <property type="match status" value="1"/>
</dbReference>
<sequence>MNRIGKILPVEGYYVVLKETLPVDYAKSLTHLYQPLIGIQAVTLYQTLLHEIELQLNKSEPQTHHTLMNYLNLPLDEIYSARLKLEAIGMLKTFKRSEGSNNVFTYELQQLFSPAHFFKDPMLSQLLYHHIGNDKFQFLKQHFTPSPNESFGVNITATFQDVFETVTPSYQQENMDVEEAELDMLDVDFSWMEHALKQRMIPIRKVLTTQNRKLISQMMFLYNLESHDIEKSVLWALTEENCLNTEEFKAACHDVFKQKYRGNNIRLSAKTSQMKNATSKSKQPLTKEEQLIEQLETISPRQLLEDLSSGNHASEQDLRLIRDIMTSQGLPSPVMNVLIHYVLLQSNMKLSKAYVEKIASHWSRANLQTAKEAMAFAKKEKDSYQKVKKTNSSYGVRNKKEVIPDWFKEQKKKQLQATATKEEEIDEAKEQRELEELLRQYSSNNK</sequence>
<dbReference type="Pfam" id="PF07261">
    <property type="entry name" value="DnaB_2"/>
    <property type="match status" value="1"/>
</dbReference>
<dbReference type="InterPro" id="IPR058660">
    <property type="entry name" value="WHD_DnaB"/>
</dbReference>
<reference evidence="5" key="1">
    <citation type="submission" date="2021-04" db="EMBL/GenBank/DDBJ databases">
        <title>Isolation and polyphasic classification of algal microorganism.</title>
        <authorList>
            <person name="Wang S."/>
        </authorList>
    </citation>
    <scope>NUCLEOTIDE SEQUENCE</scope>
    <source>
        <strain evidence="5">720a</strain>
    </source>
</reference>
<evidence type="ECO:0000259" key="3">
    <source>
        <dbReference type="Pfam" id="PF07261"/>
    </source>
</evidence>
<comment type="caution">
    <text evidence="5">The sequence shown here is derived from an EMBL/GenBank/DDBJ whole genome shotgun (WGS) entry which is preliminary data.</text>
</comment>
<protein>
    <submittedName>
        <fullName evidence="5">DnaD domain protein</fullName>
    </submittedName>
</protein>
<evidence type="ECO:0000313" key="5">
    <source>
        <dbReference type="EMBL" id="MBR7795798.1"/>
    </source>
</evidence>
<dbReference type="EMBL" id="JAGSOT010000016">
    <property type="protein sequence ID" value="MBR7795798.1"/>
    <property type="molecule type" value="Genomic_DNA"/>
</dbReference>
<feature type="domain" description="Replicative helicase loading/DNA remodeling protein DnaB N-terminal winged helix" evidence="4">
    <location>
        <begin position="9"/>
        <end position="205"/>
    </location>
</feature>
<proteinExistence type="inferred from homology"/>
<dbReference type="InterPro" id="IPR006343">
    <property type="entry name" value="DnaB/C_C"/>
</dbReference>